<accession>A0A830H8M8</accession>
<evidence type="ECO:0000313" key="4">
    <source>
        <dbReference type="Proteomes" id="UP000660262"/>
    </source>
</evidence>
<evidence type="ECO:0000313" key="3">
    <source>
        <dbReference type="EMBL" id="GHP02350.1"/>
    </source>
</evidence>
<keyword evidence="2" id="KW-1133">Transmembrane helix</keyword>
<feature type="compositionally biased region" description="Low complexity" evidence="1">
    <location>
        <begin position="109"/>
        <end position="125"/>
    </location>
</feature>
<feature type="region of interest" description="Disordered" evidence="1">
    <location>
        <begin position="62"/>
        <end position="83"/>
    </location>
</feature>
<proteinExistence type="predicted"/>
<feature type="region of interest" description="Disordered" evidence="1">
    <location>
        <begin position="105"/>
        <end position="130"/>
    </location>
</feature>
<sequence length="650" mass="73707">MSPRMSPRTGSTTEEDAKLLMMVRRDVAIRRMHQILALIAGVAVGFFMFALLAGGGGDFETPAAVPPPSSPRHAASNVKHLSSSSSDAAIDAHHLVGDDRSNAAAVLHASSSSPTKPTKSPSSAAAPPPLGSYYGTRELGELCLHDTECQSYTCESLDPFADQVVFDDRPNQDRFCKPHRPRLVMTHWNGRFGNRMHQYAYGREVSEQLGYRFEILSKWEGDKLFWTPAEQAAWERAHPEHVTTTTMHPARIRIIDDADLLEDLLSTKKDYNKGEMTRAQKLEKYSNRTGDDVILVSNPVQIRVKTSMVHGQPHGLEMEDLRYNDTSRSNNFPFGLPRELRSEQHGKSWGSPDVAFDSMCAYDSEFFYHFRSAERVASWFHFSDRVRALPVFRKWQAKAGTYDVAHLRRDDIAKESYGGGQGYSVVSLRSYYRAFETAGVDPKDVVWVTDDRSMRWTSKIFGGEQAAREYLAAQRKAAEIRHKPKWKYPEGEISGLCGDEDPHCVNLLFLEDMLKLYFARRIFRANSSFSWWAAFLAYMHRRGEVEVWSPVLHTKNLYGGQHGGKGATHTTTDFEYIRSTGPHWMCEKFQHKCGDIVFGADAYDPRHLFCPEANHRNRAACTEETVIMHEKLKVAAKETWENTLGYVDDE</sequence>
<dbReference type="Proteomes" id="UP000660262">
    <property type="component" value="Unassembled WGS sequence"/>
</dbReference>
<keyword evidence="2" id="KW-0812">Transmembrane</keyword>
<keyword evidence="4" id="KW-1185">Reference proteome</keyword>
<evidence type="ECO:0000256" key="2">
    <source>
        <dbReference type="SAM" id="Phobius"/>
    </source>
</evidence>
<dbReference type="EMBL" id="BNJQ01000003">
    <property type="protein sequence ID" value="GHP02350.1"/>
    <property type="molecule type" value="Genomic_DNA"/>
</dbReference>
<name>A0A830H8M8_9CHLO</name>
<keyword evidence="2" id="KW-0472">Membrane</keyword>
<organism evidence="3 4">
    <name type="scientific">Pycnococcus provasolii</name>
    <dbReference type="NCBI Taxonomy" id="41880"/>
    <lineage>
        <taxon>Eukaryota</taxon>
        <taxon>Viridiplantae</taxon>
        <taxon>Chlorophyta</taxon>
        <taxon>Pseudoscourfieldiophyceae</taxon>
        <taxon>Pseudoscourfieldiales</taxon>
        <taxon>Pycnococcaceae</taxon>
        <taxon>Pycnococcus</taxon>
    </lineage>
</organism>
<comment type="caution">
    <text evidence="3">The sequence shown here is derived from an EMBL/GenBank/DDBJ whole genome shotgun (WGS) entry which is preliminary data.</text>
</comment>
<dbReference type="AlphaFoldDB" id="A0A830H8M8"/>
<gene>
    <name evidence="3" type="ORF">PPROV_000110700</name>
</gene>
<feature type="transmembrane region" description="Helical" evidence="2">
    <location>
        <begin position="35"/>
        <end position="56"/>
    </location>
</feature>
<evidence type="ECO:0000256" key="1">
    <source>
        <dbReference type="SAM" id="MobiDB-lite"/>
    </source>
</evidence>
<protein>
    <submittedName>
        <fullName evidence="3">Uncharacterized protein</fullName>
    </submittedName>
</protein>
<reference evidence="3" key="1">
    <citation type="submission" date="2020-10" db="EMBL/GenBank/DDBJ databases">
        <title>Unveiling of a novel bifunctional photoreceptor, Dualchrome1, isolated from a cosmopolitan green alga.</title>
        <authorList>
            <person name="Suzuki S."/>
            <person name="Kawachi M."/>
        </authorList>
    </citation>
    <scope>NUCLEOTIDE SEQUENCE</scope>
    <source>
        <strain evidence="3">NIES 2893</strain>
    </source>
</reference>